<gene>
    <name evidence="2" type="ORF">FXF65_02985</name>
</gene>
<dbReference type="InterPro" id="IPR001387">
    <property type="entry name" value="Cro/C1-type_HTH"/>
</dbReference>
<sequence length="269" mass="30031">MASPRRRAAASPALAAFGRQFRRYRERAGLSQTRVAQRTGKTASFVSQIESGKKRCRREFVEIMDPELRAGGVLLGLYDDLNGDGQMGFPTWFDWPEIEIEADLLVTWQHTVVPGLLQIDGYARTFLSTDEAVLARLARQEILNRDVPAPTSLIALLSEHVLHHFVGSQKIMREQLEHVLAMSEVPHVTVQVVVNEDGMPAGNGGSFVLASMKDRSEVAYLETAVRGLTTDDPQDLAEIAHTLDKLRRNALPVGMSRSLIRKVMEEKWT</sequence>
<keyword evidence="3" id="KW-1185">Reference proteome</keyword>
<dbReference type="PROSITE" id="PS50943">
    <property type="entry name" value="HTH_CROC1"/>
    <property type="match status" value="1"/>
</dbReference>
<evidence type="ECO:0000259" key="1">
    <source>
        <dbReference type="PROSITE" id="PS50943"/>
    </source>
</evidence>
<dbReference type="Pfam" id="PF19054">
    <property type="entry name" value="DUF5753"/>
    <property type="match status" value="1"/>
</dbReference>
<feature type="domain" description="HTH cro/C1-type" evidence="1">
    <location>
        <begin position="21"/>
        <end position="53"/>
    </location>
</feature>
<dbReference type="Proteomes" id="UP000322634">
    <property type="component" value="Unassembled WGS sequence"/>
</dbReference>
<protein>
    <submittedName>
        <fullName evidence="2">Helix-turn-helix domain-containing protein</fullName>
    </submittedName>
</protein>
<accession>A0A5D0UMC1</accession>
<dbReference type="Gene3D" id="1.10.260.40">
    <property type="entry name" value="lambda repressor-like DNA-binding domains"/>
    <property type="match status" value="1"/>
</dbReference>
<reference evidence="2 3" key="1">
    <citation type="submission" date="2019-08" db="EMBL/GenBank/DDBJ databases">
        <title>Actinomadura sp. nov. CYP1-5 isolated from mountain soil.</title>
        <authorList>
            <person name="Songsumanus A."/>
            <person name="Kuncharoen N."/>
            <person name="Kudo T."/>
            <person name="Yuki M."/>
            <person name="Igarashi Y."/>
            <person name="Tanasupawat S."/>
        </authorList>
    </citation>
    <scope>NUCLEOTIDE SEQUENCE [LARGE SCALE GENOMIC DNA]</scope>
    <source>
        <strain evidence="2 3">GKU157</strain>
    </source>
</reference>
<dbReference type="SMART" id="SM00530">
    <property type="entry name" value="HTH_XRE"/>
    <property type="match status" value="1"/>
</dbReference>
<dbReference type="OrthoDB" id="3469353at2"/>
<organism evidence="2 3">
    <name type="scientific">Actinomadura syzygii</name>
    <dbReference type="NCBI Taxonomy" id="1427538"/>
    <lineage>
        <taxon>Bacteria</taxon>
        <taxon>Bacillati</taxon>
        <taxon>Actinomycetota</taxon>
        <taxon>Actinomycetes</taxon>
        <taxon>Streptosporangiales</taxon>
        <taxon>Thermomonosporaceae</taxon>
        <taxon>Actinomadura</taxon>
    </lineage>
</organism>
<dbReference type="InterPro" id="IPR043917">
    <property type="entry name" value="DUF5753"/>
</dbReference>
<name>A0A5D0UMC1_9ACTN</name>
<dbReference type="SUPFAM" id="SSF47413">
    <property type="entry name" value="lambda repressor-like DNA-binding domains"/>
    <property type="match status" value="1"/>
</dbReference>
<comment type="caution">
    <text evidence="2">The sequence shown here is derived from an EMBL/GenBank/DDBJ whole genome shotgun (WGS) entry which is preliminary data.</text>
</comment>
<dbReference type="Pfam" id="PF13560">
    <property type="entry name" value="HTH_31"/>
    <property type="match status" value="1"/>
</dbReference>
<dbReference type="GO" id="GO:0003677">
    <property type="term" value="F:DNA binding"/>
    <property type="evidence" value="ECO:0007669"/>
    <property type="project" value="InterPro"/>
</dbReference>
<proteinExistence type="predicted"/>
<evidence type="ECO:0000313" key="2">
    <source>
        <dbReference type="EMBL" id="TYC18723.1"/>
    </source>
</evidence>
<dbReference type="InterPro" id="IPR010982">
    <property type="entry name" value="Lambda_DNA-bd_dom_sf"/>
</dbReference>
<dbReference type="CDD" id="cd00093">
    <property type="entry name" value="HTH_XRE"/>
    <property type="match status" value="1"/>
</dbReference>
<evidence type="ECO:0000313" key="3">
    <source>
        <dbReference type="Proteomes" id="UP000322634"/>
    </source>
</evidence>
<dbReference type="RefSeq" id="WP_148348097.1">
    <property type="nucleotide sequence ID" value="NZ_JBHSBF010000019.1"/>
</dbReference>
<dbReference type="AlphaFoldDB" id="A0A5D0UMC1"/>
<dbReference type="EMBL" id="VSFF01000001">
    <property type="protein sequence ID" value="TYC18723.1"/>
    <property type="molecule type" value="Genomic_DNA"/>
</dbReference>